<name>A0ABN9QEA2_9DINO</name>
<reference evidence="2" key="1">
    <citation type="submission" date="2023-10" db="EMBL/GenBank/DDBJ databases">
        <authorList>
            <person name="Chen Y."/>
            <person name="Shah S."/>
            <person name="Dougan E. K."/>
            <person name="Thang M."/>
            <person name="Chan C."/>
        </authorList>
    </citation>
    <scope>NUCLEOTIDE SEQUENCE [LARGE SCALE GENOMIC DNA]</scope>
</reference>
<evidence type="ECO:0000313" key="2">
    <source>
        <dbReference type="EMBL" id="CAK0803034.1"/>
    </source>
</evidence>
<accession>A0ABN9QEA2</accession>
<feature type="non-terminal residue" evidence="2">
    <location>
        <position position="1"/>
    </location>
</feature>
<feature type="compositionally biased region" description="Low complexity" evidence="1">
    <location>
        <begin position="64"/>
        <end position="88"/>
    </location>
</feature>
<keyword evidence="3" id="KW-1185">Reference proteome</keyword>
<sequence length="144" mass="15162">APGCLRSSRRRRRAARPAPPAAALPPEPGGCPAPRGQTTGRQAFLALVSTMRPHCCRGRSPRVRGPTAPRGEAPGGPAARAQVSAALARRLRDEGSQVGPGPRPHLVGVGVPSCAPMWHPLTLVSEPVNDSTLMFEEKRMRATS</sequence>
<feature type="region of interest" description="Disordered" evidence="1">
    <location>
        <begin position="1"/>
        <end position="40"/>
    </location>
</feature>
<evidence type="ECO:0000313" key="3">
    <source>
        <dbReference type="Proteomes" id="UP001189429"/>
    </source>
</evidence>
<feature type="region of interest" description="Disordered" evidence="1">
    <location>
        <begin position="56"/>
        <end position="105"/>
    </location>
</feature>
<organism evidence="2 3">
    <name type="scientific">Prorocentrum cordatum</name>
    <dbReference type="NCBI Taxonomy" id="2364126"/>
    <lineage>
        <taxon>Eukaryota</taxon>
        <taxon>Sar</taxon>
        <taxon>Alveolata</taxon>
        <taxon>Dinophyceae</taxon>
        <taxon>Prorocentrales</taxon>
        <taxon>Prorocentraceae</taxon>
        <taxon>Prorocentrum</taxon>
    </lineage>
</organism>
<dbReference type="EMBL" id="CAUYUJ010002930">
    <property type="protein sequence ID" value="CAK0803034.1"/>
    <property type="molecule type" value="Genomic_DNA"/>
</dbReference>
<evidence type="ECO:0000256" key="1">
    <source>
        <dbReference type="SAM" id="MobiDB-lite"/>
    </source>
</evidence>
<protein>
    <submittedName>
        <fullName evidence="2">Uncharacterized protein</fullName>
    </submittedName>
</protein>
<feature type="compositionally biased region" description="Pro residues" evidence="1">
    <location>
        <begin position="17"/>
        <end position="31"/>
    </location>
</feature>
<comment type="caution">
    <text evidence="2">The sequence shown here is derived from an EMBL/GenBank/DDBJ whole genome shotgun (WGS) entry which is preliminary data.</text>
</comment>
<gene>
    <name evidence="2" type="ORF">PCOR1329_LOCUS10353</name>
</gene>
<proteinExistence type="predicted"/>
<dbReference type="Proteomes" id="UP001189429">
    <property type="component" value="Unassembled WGS sequence"/>
</dbReference>